<keyword evidence="2" id="KW-1185">Reference proteome</keyword>
<name>A0A556QGJ9_9BACT</name>
<evidence type="ECO:0008006" key="3">
    <source>
        <dbReference type="Google" id="ProtNLM"/>
    </source>
</evidence>
<sequence length="73" mass="7764">MTEREQLIQLCSKLGAPTSAAAATMADQLIKRCDQLAAQRGIARTEAMAYLLQLVTKGSQGETPPGFEGVKKA</sequence>
<comment type="caution">
    <text evidence="1">The sequence shown here is derived from an EMBL/GenBank/DDBJ whole genome shotgun (WGS) entry which is preliminary data.</text>
</comment>
<dbReference type="RefSeq" id="WP_144354038.1">
    <property type="nucleotide sequence ID" value="NZ_CBCRVV010000004.1"/>
</dbReference>
<reference evidence="1 2" key="1">
    <citation type="submission" date="2019-07" db="EMBL/GenBank/DDBJ databases">
        <title>Description of 53C-WASEF.</title>
        <authorList>
            <person name="Pitt A."/>
            <person name="Hahn M.W."/>
        </authorList>
    </citation>
    <scope>NUCLEOTIDE SEQUENCE [LARGE SCALE GENOMIC DNA]</scope>
    <source>
        <strain evidence="1 2">53C-WASEF</strain>
    </source>
</reference>
<dbReference type="OrthoDB" id="198713at2"/>
<dbReference type="Proteomes" id="UP000315648">
    <property type="component" value="Unassembled WGS sequence"/>
</dbReference>
<accession>A0A556QGJ9</accession>
<dbReference type="EMBL" id="VMBG01000003">
    <property type="protein sequence ID" value="TSJ75765.1"/>
    <property type="molecule type" value="Genomic_DNA"/>
</dbReference>
<dbReference type="AlphaFoldDB" id="A0A556QGJ9"/>
<evidence type="ECO:0000313" key="1">
    <source>
        <dbReference type="EMBL" id="TSJ75765.1"/>
    </source>
</evidence>
<gene>
    <name evidence="1" type="ORF">FPL22_15985</name>
</gene>
<organism evidence="1 2">
    <name type="scientific">Rariglobus hedericola</name>
    <dbReference type="NCBI Taxonomy" id="2597822"/>
    <lineage>
        <taxon>Bacteria</taxon>
        <taxon>Pseudomonadati</taxon>
        <taxon>Verrucomicrobiota</taxon>
        <taxon>Opitutia</taxon>
        <taxon>Opitutales</taxon>
        <taxon>Opitutaceae</taxon>
        <taxon>Rariglobus</taxon>
    </lineage>
</organism>
<protein>
    <recommendedName>
        <fullName evidence="3">ANTAR domain-containing protein</fullName>
    </recommendedName>
</protein>
<evidence type="ECO:0000313" key="2">
    <source>
        <dbReference type="Proteomes" id="UP000315648"/>
    </source>
</evidence>
<proteinExistence type="predicted"/>